<evidence type="ECO:0000313" key="2">
    <source>
        <dbReference type="Proteomes" id="UP001642483"/>
    </source>
</evidence>
<keyword evidence="2" id="KW-1185">Reference proteome</keyword>
<gene>
    <name evidence="1" type="ORF">CVLEPA_LOCUS8364</name>
</gene>
<protein>
    <submittedName>
        <fullName evidence="1">Uncharacterized protein</fullName>
    </submittedName>
</protein>
<dbReference type="Proteomes" id="UP001642483">
    <property type="component" value="Unassembled WGS sequence"/>
</dbReference>
<sequence length="59" mass="6333">SRLESDDALVPRPRRAKLGGRWAVGNAEIRPYASPTSVTPASVDPPVRKAGVLNHLQTT</sequence>
<feature type="non-terminal residue" evidence="1">
    <location>
        <position position="1"/>
    </location>
</feature>
<accession>A0ABP0FI88</accession>
<reference evidence="1 2" key="1">
    <citation type="submission" date="2024-02" db="EMBL/GenBank/DDBJ databases">
        <authorList>
            <person name="Daric V."/>
            <person name="Darras S."/>
        </authorList>
    </citation>
    <scope>NUCLEOTIDE SEQUENCE [LARGE SCALE GENOMIC DNA]</scope>
</reference>
<proteinExistence type="predicted"/>
<organism evidence="1 2">
    <name type="scientific">Clavelina lepadiformis</name>
    <name type="common">Light-bulb sea squirt</name>
    <name type="synonym">Ascidia lepadiformis</name>
    <dbReference type="NCBI Taxonomy" id="159417"/>
    <lineage>
        <taxon>Eukaryota</taxon>
        <taxon>Metazoa</taxon>
        <taxon>Chordata</taxon>
        <taxon>Tunicata</taxon>
        <taxon>Ascidiacea</taxon>
        <taxon>Aplousobranchia</taxon>
        <taxon>Clavelinidae</taxon>
        <taxon>Clavelina</taxon>
    </lineage>
</organism>
<dbReference type="EMBL" id="CAWYQH010000054">
    <property type="protein sequence ID" value="CAK8678441.1"/>
    <property type="molecule type" value="Genomic_DNA"/>
</dbReference>
<evidence type="ECO:0000313" key="1">
    <source>
        <dbReference type="EMBL" id="CAK8678441.1"/>
    </source>
</evidence>
<name>A0ABP0FI88_CLALP</name>
<comment type="caution">
    <text evidence="1">The sequence shown here is derived from an EMBL/GenBank/DDBJ whole genome shotgun (WGS) entry which is preliminary data.</text>
</comment>